<evidence type="ECO:0000256" key="1">
    <source>
        <dbReference type="ARBA" id="ARBA00022679"/>
    </source>
</evidence>
<dbReference type="Pfam" id="PF02729">
    <property type="entry name" value="OTCace_N"/>
    <property type="match status" value="1"/>
</dbReference>
<dbReference type="InterPro" id="IPR006132">
    <property type="entry name" value="Asp/Orn_carbamoyltranf_P-bd"/>
</dbReference>
<evidence type="ECO:0000313" key="5">
    <source>
        <dbReference type="EMBL" id="PIR04210.1"/>
    </source>
</evidence>
<evidence type="ECO:0008006" key="7">
    <source>
        <dbReference type="Google" id="ProtNLM"/>
    </source>
</evidence>
<dbReference type="Gene3D" id="3.40.50.1370">
    <property type="entry name" value="Aspartate/ornithine carbamoyltransferase"/>
    <property type="match status" value="2"/>
</dbReference>
<evidence type="ECO:0000256" key="2">
    <source>
        <dbReference type="RuleBase" id="RU003634"/>
    </source>
</evidence>
<dbReference type="InterPro" id="IPR006130">
    <property type="entry name" value="Asp/Orn_carbamoylTrfase"/>
</dbReference>
<proteinExistence type="inferred from homology"/>
<keyword evidence="1 2" id="KW-0808">Transferase</keyword>
<dbReference type="GO" id="GO:0042450">
    <property type="term" value="P:L-arginine biosynthetic process via ornithine"/>
    <property type="evidence" value="ECO:0007669"/>
    <property type="project" value="TreeGrafter"/>
</dbReference>
<organism evidence="5 6">
    <name type="scientific">Candidatus Magasanikbacteria bacterium CG11_big_fil_rev_8_21_14_0_20_39_34</name>
    <dbReference type="NCBI Taxonomy" id="1974653"/>
    <lineage>
        <taxon>Bacteria</taxon>
        <taxon>Candidatus Magasanikiibacteriota</taxon>
    </lineage>
</organism>
<accession>A0A2H0N5N2</accession>
<dbReference type="SUPFAM" id="SSF53671">
    <property type="entry name" value="Aspartate/ornithine carbamoyltransferase"/>
    <property type="match status" value="1"/>
</dbReference>
<dbReference type="GO" id="GO:0016597">
    <property type="term" value="F:amino acid binding"/>
    <property type="evidence" value="ECO:0007669"/>
    <property type="project" value="InterPro"/>
</dbReference>
<dbReference type="Pfam" id="PF00185">
    <property type="entry name" value="OTCace"/>
    <property type="match status" value="1"/>
</dbReference>
<name>A0A2H0N5N2_9BACT</name>
<comment type="similarity">
    <text evidence="2">Belongs to the aspartate/ornithine carbamoyltransferase superfamily.</text>
</comment>
<dbReference type="Proteomes" id="UP000229600">
    <property type="component" value="Unassembled WGS sequence"/>
</dbReference>
<dbReference type="PRINTS" id="PR00100">
    <property type="entry name" value="AOTCASE"/>
</dbReference>
<feature type="domain" description="Aspartate/ornithine carbamoyltransferase carbamoyl-P binding" evidence="4">
    <location>
        <begin position="4"/>
        <end position="143"/>
    </location>
</feature>
<protein>
    <recommendedName>
        <fullName evidence="7">Ornithine carbamoyltransferase</fullName>
    </recommendedName>
</protein>
<evidence type="ECO:0000313" key="6">
    <source>
        <dbReference type="Proteomes" id="UP000229600"/>
    </source>
</evidence>
<evidence type="ECO:0000259" key="3">
    <source>
        <dbReference type="Pfam" id="PF00185"/>
    </source>
</evidence>
<gene>
    <name evidence="5" type="ORF">COV59_03435</name>
</gene>
<dbReference type="PRINTS" id="PR00101">
    <property type="entry name" value="ATCASE"/>
</dbReference>
<evidence type="ECO:0000259" key="4">
    <source>
        <dbReference type="Pfam" id="PF02729"/>
    </source>
</evidence>
<dbReference type="PANTHER" id="PTHR45753">
    <property type="entry name" value="ORNITHINE CARBAMOYLTRANSFERASE, MITOCHONDRIAL"/>
    <property type="match status" value="1"/>
</dbReference>
<comment type="caution">
    <text evidence="5">The sequence shown here is derived from an EMBL/GenBank/DDBJ whole genome shotgun (WGS) entry which is preliminary data.</text>
</comment>
<dbReference type="PANTHER" id="PTHR45753:SF3">
    <property type="entry name" value="ORNITHINE TRANSCARBAMYLASE, MITOCHONDRIAL"/>
    <property type="match status" value="1"/>
</dbReference>
<feature type="domain" description="Aspartate/ornithine carbamoyltransferase Asp/Orn-binding" evidence="3">
    <location>
        <begin position="154"/>
        <end position="302"/>
    </location>
</feature>
<sequence length="306" mass="34983">MKSKNIIEITDFTQKELSHLLQRTLYFKKHEKKIFSFLKNKRVGLLFDSASLRTKLTFEIATHKLGGFPYFVDINAITHEDGIARESYEDIVDTLDKFVDVYVVRDYSQNILNVLKRKTSPPIINGFSITGHPSQALADLSTILYKKKTLETLQICTVCPSNGSGVMESFIYGVLMLGGNITMITPTGKFLGKNKNFFDVIKNLSGQLHITNKVDPTISTMDVLYVDEWWFHSPKFLQKKPPQKYRVDSTFLKNAKEDIMILHCLPAHHDREISHEVFNSPNSAVFEEAEFRVYSAMALLEYLSKG</sequence>
<reference evidence="5 6" key="1">
    <citation type="submission" date="2017-09" db="EMBL/GenBank/DDBJ databases">
        <title>Depth-based differentiation of microbial function through sediment-hosted aquifers and enrichment of novel symbionts in the deep terrestrial subsurface.</title>
        <authorList>
            <person name="Probst A.J."/>
            <person name="Ladd B."/>
            <person name="Jarett J.K."/>
            <person name="Geller-Mcgrath D.E."/>
            <person name="Sieber C.M."/>
            <person name="Emerson J.B."/>
            <person name="Anantharaman K."/>
            <person name="Thomas B.C."/>
            <person name="Malmstrom R."/>
            <person name="Stieglmeier M."/>
            <person name="Klingl A."/>
            <person name="Woyke T."/>
            <person name="Ryan C.M."/>
            <person name="Banfield J.F."/>
        </authorList>
    </citation>
    <scope>NUCLEOTIDE SEQUENCE [LARGE SCALE GENOMIC DNA]</scope>
    <source>
        <strain evidence="5">CG11_big_fil_rev_8_21_14_0_20_39_34</strain>
    </source>
</reference>
<dbReference type="GO" id="GO:0019240">
    <property type="term" value="P:citrulline biosynthetic process"/>
    <property type="evidence" value="ECO:0007669"/>
    <property type="project" value="TreeGrafter"/>
</dbReference>
<dbReference type="InterPro" id="IPR006131">
    <property type="entry name" value="Asp_carbamoyltransf_Asp/Orn-bd"/>
</dbReference>
<dbReference type="GO" id="GO:0004585">
    <property type="term" value="F:ornithine carbamoyltransferase activity"/>
    <property type="evidence" value="ECO:0007669"/>
    <property type="project" value="TreeGrafter"/>
</dbReference>
<dbReference type="InterPro" id="IPR036901">
    <property type="entry name" value="Asp/Orn_carbamoylTrfase_sf"/>
</dbReference>
<dbReference type="AlphaFoldDB" id="A0A2H0N5N2"/>
<dbReference type="EMBL" id="PCWN01000007">
    <property type="protein sequence ID" value="PIR04210.1"/>
    <property type="molecule type" value="Genomic_DNA"/>
</dbReference>